<protein>
    <submittedName>
        <fullName evidence="1">Uncharacterized protein</fullName>
    </submittedName>
</protein>
<dbReference type="EMBL" id="LNYX01000034">
    <property type="protein sequence ID" value="KTD61174.1"/>
    <property type="molecule type" value="Genomic_DNA"/>
</dbReference>
<keyword evidence="2" id="KW-1185">Reference proteome</keyword>
<dbReference type="STRING" id="452.Lspi_2794"/>
<dbReference type="PATRIC" id="fig|452.5.peg.3094"/>
<organism evidence="1 2">
    <name type="scientific">Legionella spiritensis</name>
    <dbReference type="NCBI Taxonomy" id="452"/>
    <lineage>
        <taxon>Bacteria</taxon>
        <taxon>Pseudomonadati</taxon>
        <taxon>Pseudomonadota</taxon>
        <taxon>Gammaproteobacteria</taxon>
        <taxon>Legionellales</taxon>
        <taxon>Legionellaceae</taxon>
        <taxon>Legionella</taxon>
    </lineage>
</organism>
<gene>
    <name evidence="1" type="ORF">Lspi_2794</name>
</gene>
<evidence type="ECO:0000313" key="2">
    <source>
        <dbReference type="Proteomes" id="UP000054877"/>
    </source>
</evidence>
<name>A0A0W0YXC9_LEGSP</name>
<sequence>MIPILGSVNKFFRKKAVARKEACGRIAGLMCQLGSLSPHYGFACMTGYNIYFVFREL</sequence>
<dbReference type="Proteomes" id="UP000054877">
    <property type="component" value="Unassembled WGS sequence"/>
</dbReference>
<accession>A0A0W0YXC9</accession>
<dbReference type="AlphaFoldDB" id="A0A0W0YXC9"/>
<proteinExistence type="predicted"/>
<reference evidence="1 2" key="1">
    <citation type="submission" date="2015-11" db="EMBL/GenBank/DDBJ databases">
        <title>Genomic analysis of 38 Legionella species identifies large and diverse effector repertoires.</title>
        <authorList>
            <person name="Burstein D."/>
            <person name="Amaro F."/>
            <person name="Zusman T."/>
            <person name="Lifshitz Z."/>
            <person name="Cohen O."/>
            <person name="Gilbert J.A."/>
            <person name="Pupko T."/>
            <person name="Shuman H.A."/>
            <person name="Segal G."/>
        </authorList>
    </citation>
    <scope>NUCLEOTIDE SEQUENCE [LARGE SCALE GENOMIC DNA]</scope>
    <source>
        <strain evidence="1 2">Mt.St.Helens-9</strain>
    </source>
</reference>
<comment type="caution">
    <text evidence="1">The sequence shown here is derived from an EMBL/GenBank/DDBJ whole genome shotgun (WGS) entry which is preliminary data.</text>
</comment>
<evidence type="ECO:0000313" key="1">
    <source>
        <dbReference type="EMBL" id="KTD61174.1"/>
    </source>
</evidence>